<comment type="caution">
    <text evidence="2">The sequence shown here is derived from an EMBL/GenBank/DDBJ whole genome shotgun (WGS) entry which is preliminary data.</text>
</comment>
<dbReference type="InterPro" id="IPR012578">
    <property type="entry name" value="Nucl_pore_cmplx"/>
</dbReference>
<dbReference type="PANTHER" id="PTHR28003">
    <property type="entry name" value="NUCLEOPORIN POM34"/>
    <property type="match status" value="1"/>
</dbReference>
<dbReference type="GO" id="GO:0006606">
    <property type="term" value="P:protein import into nucleus"/>
    <property type="evidence" value="ECO:0007669"/>
    <property type="project" value="TreeGrafter"/>
</dbReference>
<feature type="region of interest" description="Disordered" evidence="1">
    <location>
        <begin position="101"/>
        <end position="122"/>
    </location>
</feature>
<feature type="compositionally biased region" description="Basic and acidic residues" evidence="1">
    <location>
        <begin position="392"/>
        <end position="404"/>
    </location>
</feature>
<name>A0A1C1CBL4_9EURO</name>
<evidence type="ECO:0000313" key="2">
    <source>
        <dbReference type="EMBL" id="OCT45859.1"/>
    </source>
</evidence>
<dbReference type="STRING" id="86049.A0A1C1CBL4"/>
<reference evidence="3" key="1">
    <citation type="submission" date="2015-07" db="EMBL/GenBank/DDBJ databases">
        <authorList>
            <person name="Teixeira M.M."/>
            <person name="Souza R.C."/>
            <person name="Almeida L.G."/>
            <person name="Vicente V.A."/>
            <person name="de Hoog S."/>
            <person name="Bocca A.L."/>
            <person name="de Almeida S.R."/>
            <person name="Vasconcelos A.T."/>
            <person name="Felipe M.S."/>
        </authorList>
    </citation>
    <scope>NUCLEOTIDE SEQUENCE [LARGE SCALE GENOMIC DNA]</scope>
    <source>
        <strain evidence="3">KSF</strain>
    </source>
</reference>
<feature type="region of interest" description="Disordered" evidence="1">
    <location>
        <begin position="248"/>
        <end position="345"/>
    </location>
</feature>
<dbReference type="Proteomes" id="UP000094526">
    <property type="component" value="Unassembled WGS sequence"/>
</dbReference>
<sequence length="442" mass="47306">MQLATAKQLPDSADRQQRSLRCASLEPRQPPVDRHDSVRNNHVKLTFRQFRYGNMSTTTTSLVPSPLSSSYSTALQTTQKAASQASQAVTAATSQVSQQAQSLGLTTPKPASVSTPASTPGIFRHPLTTEILRRNASSTITERHVKGALTNAAALLASFIFSDVYYSRSVGAGFLTQAQLITVLSVTPLLSKTGLLDGSQVSSTVLLLVRLLFCINIALLLRPVLPYAPDRDEVNDIPLTPSQRQLLGLAPSTKSTPASGDLPASYITPPRYRRVSNSQLSGESNNGSPHASTGRRSISANYSSSPLSTSRFTLGFSPTPSQSVTARRTTSGSPFSGSPSASPLFHRAVNNHSQSQISDVDYNASAYSSFGTSTSASTHPGFGGGSLSRSQSMRERQRPGRDNLEPTSPSPTRGPQVVPGLNYKWLYDKGRKLPKSESSYGF</sequence>
<evidence type="ECO:0000313" key="3">
    <source>
        <dbReference type="Proteomes" id="UP000094526"/>
    </source>
</evidence>
<dbReference type="eggNOG" id="ENOG502SEBV">
    <property type="taxonomic scope" value="Eukaryota"/>
</dbReference>
<feature type="compositionally biased region" description="Low complexity" evidence="1">
    <location>
        <begin position="331"/>
        <end position="343"/>
    </location>
</feature>
<dbReference type="AlphaFoldDB" id="A0A1C1CBL4"/>
<dbReference type="VEuPathDB" id="FungiDB:CLCR_01562"/>
<dbReference type="Pfam" id="PF08058">
    <property type="entry name" value="NPCC"/>
    <property type="match status" value="1"/>
</dbReference>
<evidence type="ECO:0008006" key="4">
    <source>
        <dbReference type="Google" id="ProtNLM"/>
    </source>
</evidence>
<dbReference type="GO" id="GO:0070762">
    <property type="term" value="C:nuclear pore transmembrane ring"/>
    <property type="evidence" value="ECO:0007669"/>
    <property type="project" value="TreeGrafter"/>
</dbReference>
<feature type="compositionally biased region" description="Polar residues" evidence="1">
    <location>
        <begin position="275"/>
        <end position="330"/>
    </location>
</feature>
<gene>
    <name evidence="2" type="ORF">CLCR_01562</name>
</gene>
<protein>
    <recommendedName>
        <fullName evidence="4">Nuclear pore complex component</fullName>
    </recommendedName>
</protein>
<dbReference type="VEuPathDB" id="FungiDB:G647_03749"/>
<dbReference type="PANTHER" id="PTHR28003:SF1">
    <property type="entry name" value="NUCLEOPORIN POM34"/>
    <property type="match status" value="1"/>
</dbReference>
<feature type="region of interest" description="Disordered" evidence="1">
    <location>
        <begin position="371"/>
        <end position="421"/>
    </location>
</feature>
<organism evidence="2 3">
    <name type="scientific">Cladophialophora carrionii</name>
    <dbReference type="NCBI Taxonomy" id="86049"/>
    <lineage>
        <taxon>Eukaryota</taxon>
        <taxon>Fungi</taxon>
        <taxon>Dikarya</taxon>
        <taxon>Ascomycota</taxon>
        <taxon>Pezizomycotina</taxon>
        <taxon>Eurotiomycetes</taxon>
        <taxon>Chaetothyriomycetidae</taxon>
        <taxon>Chaetothyriales</taxon>
        <taxon>Herpotrichiellaceae</taxon>
        <taxon>Cladophialophora</taxon>
    </lineage>
</organism>
<dbReference type="EMBL" id="LGRB01000019">
    <property type="protein sequence ID" value="OCT45859.1"/>
    <property type="molecule type" value="Genomic_DNA"/>
</dbReference>
<dbReference type="GO" id="GO:0005640">
    <property type="term" value="C:nuclear outer membrane"/>
    <property type="evidence" value="ECO:0007669"/>
    <property type="project" value="TreeGrafter"/>
</dbReference>
<accession>A0A1C1CBL4</accession>
<proteinExistence type="predicted"/>
<dbReference type="OrthoDB" id="429932at2759"/>
<dbReference type="GO" id="GO:0030474">
    <property type="term" value="P:spindle pole body duplication"/>
    <property type="evidence" value="ECO:0007669"/>
    <property type="project" value="TreeGrafter"/>
</dbReference>
<keyword evidence="3" id="KW-1185">Reference proteome</keyword>
<evidence type="ECO:0000256" key="1">
    <source>
        <dbReference type="SAM" id="MobiDB-lite"/>
    </source>
</evidence>